<dbReference type="AlphaFoldDB" id="A0A0C3QNA4"/>
<gene>
    <name evidence="1" type="ORF">M407DRAFT_242959</name>
</gene>
<dbReference type="EMBL" id="KN822993">
    <property type="protein sequence ID" value="KIO28514.1"/>
    <property type="molecule type" value="Genomic_DNA"/>
</dbReference>
<reference evidence="2" key="2">
    <citation type="submission" date="2015-01" db="EMBL/GenBank/DDBJ databases">
        <title>Evolutionary Origins and Diversification of the Mycorrhizal Mutualists.</title>
        <authorList>
            <consortium name="DOE Joint Genome Institute"/>
            <consortium name="Mycorrhizal Genomics Consortium"/>
            <person name="Kohler A."/>
            <person name="Kuo A."/>
            <person name="Nagy L.G."/>
            <person name="Floudas D."/>
            <person name="Copeland A."/>
            <person name="Barry K.W."/>
            <person name="Cichocki N."/>
            <person name="Veneault-Fourrey C."/>
            <person name="LaButti K."/>
            <person name="Lindquist E.A."/>
            <person name="Lipzen A."/>
            <person name="Lundell T."/>
            <person name="Morin E."/>
            <person name="Murat C."/>
            <person name="Riley R."/>
            <person name="Ohm R."/>
            <person name="Sun H."/>
            <person name="Tunlid A."/>
            <person name="Henrissat B."/>
            <person name="Grigoriev I.V."/>
            <person name="Hibbett D.S."/>
            <person name="Martin F."/>
        </authorList>
    </citation>
    <scope>NUCLEOTIDE SEQUENCE [LARGE SCALE GENOMIC DNA]</scope>
    <source>
        <strain evidence="2">MUT 4182</strain>
    </source>
</reference>
<sequence length="52" mass="5926">MVGIDIMRGSANLLFIYRNFSPDGSAARPSNIWHHLETSLRKLPSCDLFVDY</sequence>
<keyword evidence="2" id="KW-1185">Reference proteome</keyword>
<dbReference type="HOGENOM" id="CLU_3089029_0_0_1"/>
<proteinExistence type="predicted"/>
<evidence type="ECO:0000313" key="1">
    <source>
        <dbReference type="EMBL" id="KIO28514.1"/>
    </source>
</evidence>
<reference evidence="1 2" key="1">
    <citation type="submission" date="2014-04" db="EMBL/GenBank/DDBJ databases">
        <authorList>
            <consortium name="DOE Joint Genome Institute"/>
            <person name="Kuo A."/>
            <person name="Girlanda M."/>
            <person name="Perotto S."/>
            <person name="Kohler A."/>
            <person name="Nagy L.G."/>
            <person name="Floudas D."/>
            <person name="Copeland A."/>
            <person name="Barry K.W."/>
            <person name="Cichocki N."/>
            <person name="Veneault-Fourrey C."/>
            <person name="LaButti K."/>
            <person name="Lindquist E.A."/>
            <person name="Lipzen A."/>
            <person name="Lundell T."/>
            <person name="Morin E."/>
            <person name="Murat C."/>
            <person name="Sun H."/>
            <person name="Tunlid A."/>
            <person name="Henrissat B."/>
            <person name="Grigoriev I.V."/>
            <person name="Hibbett D.S."/>
            <person name="Martin F."/>
            <person name="Nordberg H.P."/>
            <person name="Cantor M.N."/>
            <person name="Hua S.X."/>
        </authorList>
    </citation>
    <scope>NUCLEOTIDE SEQUENCE [LARGE SCALE GENOMIC DNA]</scope>
    <source>
        <strain evidence="1 2">MUT 4182</strain>
    </source>
</reference>
<organism evidence="1 2">
    <name type="scientific">Tulasnella calospora MUT 4182</name>
    <dbReference type="NCBI Taxonomy" id="1051891"/>
    <lineage>
        <taxon>Eukaryota</taxon>
        <taxon>Fungi</taxon>
        <taxon>Dikarya</taxon>
        <taxon>Basidiomycota</taxon>
        <taxon>Agaricomycotina</taxon>
        <taxon>Agaricomycetes</taxon>
        <taxon>Cantharellales</taxon>
        <taxon>Tulasnellaceae</taxon>
        <taxon>Tulasnella</taxon>
    </lineage>
</organism>
<accession>A0A0C3QNA4</accession>
<protein>
    <submittedName>
        <fullName evidence="1">Uncharacterized protein</fullName>
    </submittedName>
</protein>
<dbReference type="Proteomes" id="UP000054248">
    <property type="component" value="Unassembled WGS sequence"/>
</dbReference>
<evidence type="ECO:0000313" key="2">
    <source>
        <dbReference type="Proteomes" id="UP000054248"/>
    </source>
</evidence>
<name>A0A0C3QNA4_9AGAM</name>